<reference evidence="3 4" key="1">
    <citation type="submission" date="2024-08" db="EMBL/GenBank/DDBJ databases">
        <authorList>
            <person name="Cucini C."/>
            <person name="Frati F."/>
        </authorList>
    </citation>
    <scope>NUCLEOTIDE SEQUENCE [LARGE SCALE GENOMIC DNA]</scope>
</reference>
<comment type="similarity">
    <text evidence="1">Belongs to the arrestin family.</text>
</comment>
<proteinExistence type="inferred from homology"/>
<dbReference type="PANTHER" id="PTHR11188:SF176">
    <property type="entry name" value="ARRESTIN DOMAIN-CONTAINING PROTEIN 1"/>
    <property type="match status" value="1"/>
</dbReference>
<evidence type="ECO:0000313" key="3">
    <source>
        <dbReference type="EMBL" id="CAL8109319.1"/>
    </source>
</evidence>
<dbReference type="Pfam" id="PF00339">
    <property type="entry name" value="Arrestin_N"/>
    <property type="match status" value="1"/>
</dbReference>
<evidence type="ECO:0000256" key="1">
    <source>
        <dbReference type="ARBA" id="ARBA00005298"/>
    </source>
</evidence>
<dbReference type="InterPro" id="IPR014756">
    <property type="entry name" value="Ig_E-set"/>
</dbReference>
<gene>
    <name evidence="3" type="ORF">ODALV1_LOCUS13257</name>
</gene>
<dbReference type="PANTHER" id="PTHR11188">
    <property type="entry name" value="ARRESTIN DOMAIN CONTAINING PROTEIN"/>
    <property type="match status" value="1"/>
</dbReference>
<dbReference type="InterPro" id="IPR014752">
    <property type="entry name" value="Arrestin-like_C"/>
</dbReference>
<dbReference type="EMBL" id="CAXLJM020000041">
    <property type="protein sequence ID" value="CAL8109319.1"/>
    <property type="molecule type" value="Genomic_DNA"/>
</dbReference>
<dbReference type="InterPro" id="IPR011022">
    <property type="entry name" value="Arrestin_C-like"/>
</dbReference>
<evidence type="ECO:0000313" key="4">
    <source>
        <dbReference type="Proteomes" id="UP001642540"/>
    </source>
</evidence>
<evidence type="ECO:0000259" key="2">
    <source>
        <dbReference type="SMART" id="SM01017"/>
    </source>
</evidence>
<dbReference type="Pfam" id="PF02752">
    <property type="entry name" value="Arrestin_C"/>
    <property type="match status" value="1"/>
</dbReference>
<comment type="caution">
    <text evidence="3">The sequence shown here is derived from an EMBL/GenBank/DDBJ whole genome shotgun (WGS) entry which is preliminary data.</text>
</comment>
<dbReference type="Proteomes" id="UP001642540">
    <property type="component" value="Unassembled WGS sequence"/>
</dbReference>
<accession>A0ABP1QMW8</accession>
<keyword evidence="4" id="KW-1185">Reference proteome</keyword>
<name>A0ABP1QMW8_9HEXA</name>
<dbReference type="SUPFAM" id="SSF81296">
    <property type="entry name" value="E set domains"/>
    <property type="match status" value="2"/>
</dbReference>
<feature type="domain" description="Arrestin C-terminal-like" evidence="2">
    <location>
        <begin position="158"/>
        <end position="288"/>
    </location>
</feature>
<dbReference type="InterPro" id="IPR011021">
    <property type="entry name" value="Arrestin-like_N"/>
</dbReference>
<protein>
    <recommendedName>
        <fullName evidence="2">Arrestin C-terminal-like domain-containing protein</fullName>
    </recommendedName>
</protein>
<dbReference type="Gene3D" id="2.60.40.640">
    <property type="match status" value="2"/>
</dbReference>
<sequence length="313" mass="35020">MVSGKVVIQGNGEKTTQGMTLKFEGNVRVHWTVRKTERGTGSGSDRTVTHNYNDWQRIFEFQNYLLGDGRSDVEIPAGESSYPFSFQLPPMNLPSSYMGIYGKVEYLLEANVIRSWKFDYNTKQYITVNGLVDLNNYPQAAEPGECETSKTFCCWCCATGPLCMTVRLKKRGFVPGEMVPLEVEVNNLSNRGVSDISAELVQEASFFAQGARNYSVRPVISVKRGKGVDPGDRDIWRLEMVVPFVPPTNLGGCRLIDVQYVLMGEIHVSGVAFNLRLSCPVMIGTIPFRAKVESTGYRDDPNCSTHVYPKWLP</sequence>
<dbReference type="InterPro" id="IPR050357">
    <property type="entry name" value="Arrestin_domain-protein"/>
</dbReference>
<organism evidence="3 4">
    <name type="scientific">Orchesella dallaii</name>
    <dbReference type="NCBI Taxonomy" id="48710"/>
    <lineage>
        <taxon>Eukaryota</taxon>
        <taxon>Metazoa</taxon>
        <taxon>Ecdysozoa</taxon>
        <taxon>Arthropoda</taxon>
        <taxon>Hexapoda</taxon>
        <taxon>Collembola</taxon>
        <taxon>Entomobryomorpha</taxon>
        <taxon>Entomobryoidea</taxon>
        <taxon>Orchesellidae</taxon>
        <taxon>Orchesellinae</taxon>
        <taxon>Orchesella</taxon>
    </lineage>
</organism>
<dbReference type="SMART" id="SM01017">
    <property type="entry name" value="Arrestin_C"/>
    <property type="match status" value="1"/>
</dbReference>